<sequence>MKLKPSTFQETIENQFDYICKLAVEDERKNYFKYLSRISAREISFNEVEDYVLNHFSTVDQYETDQKYFDLDNTNVGVKGELLGKGLETLPEKKRKIILLHYFMDMSDAEIAEHLNLNRSTVFRRRKSGLEWMKKFMEENAE</sequence>
<reference evidence="2" key="1">
    <citation type="submission" date="2019-08" db="EMBL/GenBank/DDBJ databases">
        <authorList>
            <person name="Ishikawa M."/>
            <person name="Suzuki T."/>
            <person name="Matsutani M."/>
        </authorList>
    </citation>
    <scope>NUCLEOTIDE SEQUENCE</scope>
    <source>
        <strain evidence="2">7C1</strain>
    </source>
</reference>
<dbReference type="GO" id="GO:0003677">
    <property type="term" value="F:DNA binding"/>
    <property type="evidence" value="ECO:0007669"/>
    <property type="project" value="InterPro"/>
</dbReference>
<dbReference type="EMBL" id="BKBQ01000021">
    <property type="protein sequence ID" value="GEQ54616.1"/>
    <property type="molecule type" value="Genomic_DNA"/>
</dbReference>
<accession>A0AAN4UC06</accession>
<dbReference type="CDD" id="cd06171">
    <property type="entry name" value="Sigma70_r4"/>
    <property type="match status" value="1"/>
</dbReference>
<dbReference type="InterPro" id="IPR036388">
    <property type="entry name" value="WH-like_DNA-bd_sf"/>
</dbReference>
<dbReference type="Proteomes" id="UP000886597">
    <property type="component" value="Unassembled WGS sequence"/>
</dbReference>
<reference evidence="2" key="2">
    <citation type="journal article" date="2020" name="Int. Dairy J.">
        <title>Lactic acid bacterial diversity in Brie cheese focusing on salt concentration and pH of isolation medium and characterisation of halophilic and alkaliphilic lactic acid bacterial isolates.</title>
        <authorList>
            <person name="Unno R."/>
            <person name="Matsutani M."/>
            <person name="Suzuki T."/>
            <person name="Kodama K."/>
            <person name="Matsushita H."/>
            <person name="Yamasato K."/>
            <person name="Koizumi Y."/>
            <person name="Ishikawa M."/>
        </authorList>
    </citation>
    <scope>NUCLEOTIDE SEQUENCE</scope>
    <source>
        <strain evidence="2">7C1</strain>
    </source>
</reference>
<dbReference type="AlphaFoldDB" id="A0AAN4UC06"/>
<dbReference type="InterPro" id="IPR013249">
    <property type="entry name" value="RNA_pol_sigma70_r4_t2"/>
</dbReference>
<dbReference type="InterPro" id="IPR014284">
    <property type="entry name" value="RNA_pol_sigma-70_dom"/>
</dbReference>
<evidence type="ECO:0000313" key="2">
    <source>
        <dbReference type="EMBL" id="GEQ54616.1"/>
    </source>
</evidence>
<feature type="domain" description="RNA polymerase sigma factor 70 region 4 type 2" evidence="1">
    <location>
        <begin position="85"/>
        <end position="130"/>
    </location>
</feature>
<dbReference type="InterPro" id="IPR013324">
    <property type="entry name" value="RNA_pol_sigma_r3/r4-like"/>
</dbReference>
<protein>
    <recommendedName>
        <fullName evidence="1">RNA polymerase sigma factor 70 region 4 type 2 domain-containing protein</fullName>
    </recommendedName>
</protein>
<evidence type="ECO:0000313" key="3">
    <source>
        <dbReference type="Proteomes" id="UP000886597"/>
    </source>
</evidence>
<proteinExistence type="predicted"/>
<organism evidence="2 3">
    <name type="scientific">Tetragenococcus koreensis</name>
    <dbReference type="NCBI Taxonomy" id="290335"/>
    <lineage>
        <taxon>Bacteria</taxon>
        <taxon>Bacillati</taxon>
        <taxon>Bacillota</taxon>
        <taxon>Bacilli</taxon>
        <taxon>Lactobacillales</taxon>
        <taxon>Enterococcaceae</taxon>
        <taxon>Tetragenococcus</taxon>
    </lineage>
</organism>
<dbReference type="Gene3D" id="1.10.10.10">
    <property type="entry name" value="Winged helix-like DNA-binding domain superfamily/Winged helix DNA-binding domain"/>
    <property type="match status" value="1"/>
</dbReference>
<dbReference type="Pfam" id="PF08281">
    <property type="entry name" value="Sigma70_r4_2"/>
    <property type="match status" value="1"/>
</dbReference>
<dbReference type="GO" id="GO:0006352">
    <property type="term" value="P:DNA-templated transcription initiation"/>
    <property type="evidence" value="ECO:0007669"/>
    <property type="project" value="InterPro"/>
</dbReference>
<evidence type="ECO:0000259" key="1">
    <source>
        <dbReference type="Pfam" id="PF08281"/>
    </source>
</evidence>
<comment type="caution">
    <text evidence="2">The sequence shown here is derived from an EMBL/GenBank/DDBJ whole genome shotgun (WGS) entry which is preliminary data.</text>
</comment>
<gene>
    <name evidence="2" type="ORF">TK2N_14600</name>
</gene>
<dbReference type="NCBIfam" id="TIGR02937">
    <property type="entry name" value="sigma70-ECF"/>
    <property type="match status" value="1"/>
</dbReference>
<dbReference type="GO" id="GO:0016987">
    <property type="term" value="F:sigma factor activity"/>
    <property type="evidence" value="ECO:0007669"/>
    <property type="project" value="InterPro"/>
</dbReference>
<name>A0AAN4UC06_9ENTE</name>
<dbReference type="SUPFAM" id="SSF88659">
    <property type="entry name" value="Sigma3 and sigma4 domains of RNA polymerase sigma factors"/>
    <property type="match status" value="1"/>
</dbReference>